<dbReference type="GO" id="GO:0003700">
    <property type="term" value="F:DNA-binding transcription factor activity"/>
    <property type="evidence" value="ECO:0007669"/>
    <property type="project" value="InterPro"/>
</dbReference>
<dbReference type="SMART" id="SM00895">
    <property type="entry name" value="FCD"/>
    <property type="match status" value="1"/>
</dbReference>
<dbReference type="AlphaFoldDB" id="A0A6N8F9T1"/>
<dbReference type="SUPFAM" id="SSF48008">
    <property type="entry name" value="GntR ligand-binding domain-like"/>
    <property type="match status" value="1"/>
</dbReference>
<dbReference type="GO" id="GO:0003677">
    <property type="term" value="F:DNA binding"/>
    <property type="evidence" value="ECO:0007669"/>
    <property type="project" value="UniProtKB-KW"/>
</dbReference>
<dbReference type="InterPro" id="IPR036388">
    <property type="entry name" value="WH-like_DNA-bd_sf"/>
</dbReference>
<evidence type="ECO:0000313" key="9">
    <source>
        <dbReference type="Proteomes" id="UP000439994"/>
    </source>
</evidence>
<organism evidence="8 9">
    <name type="scientific">Psychrosphaera haliotis</name>
    <dbReference type="NCBI Taxonomy" id="555083"/>
    <lineage>
        <taxon>Bacteria</taxon>
        <taxon>Pseudomonadati</taxon>
        <taxon>Pseudomonadota</taxon>
        <taxon>Gammaproteobacteria</taxon>
        <taxon>Alteromonadales</taxon>
        <taxon>Pseudoalteromonadaceae</taxon>
        <taxon>Psychrosphaera</taxon>
    </lineage>
</organism>
<reference evidence="8 9" key="1">
    <citation type="submission" date="2019-11" db="EMBL/GenBank/DDBJ databases">
        <title>P. haliotis isolates from Z. marina roots.</title>
        <authorList>
            <person name="Cohen M."/>
            <person name="Jospin G."/>
            <person name="Eisen J.A."/>
            <person name="Coil D.A."/>
        </authorList>
    </citation>
    <scope>NUCLEOTIDE SEQUENCE [LARGE SCALE GENOMIC DNA]</scope>
    <source>
        <strain evidence="8 9">UCD-MCMsp1aY</strain>
    </source>
</reference>
<name>A0A6N8F9T1_9GAMM</name>
<dbReference type="Gene3D" id="1.20.120.530">
    <property type="entry name" value="GntR ligand-binding domain-like"/>
    <property type="match status" value="1"/>
</dbReference>
<dbReference type="InterPro" id="IPR011711">
    <property type="entry name" value="GntR_C"/>
</dbReference>
<evidence type="ECO:0000256" key="3">
    <source>
        <dbReference type="ARBA" id="ARBA00023125"/>
    </source>
</evidence>
<dbReference type="PANTHER" id="PTHR43537">
    <property type="entry name" value="TRANSCRIPTIONAL REGULATOR, GNTR FAMILY"/>
    <property type="match status" value="1"/>
</dbReference>
<evidence type="ECO:0000256" key="1">
    <source>
        <dbReference type="ARBA" id="ARBA00022491"/>
    </source>
</evidence>
<dbReference type="Proteomes" id="UP000439994">
    <property type="component" value="Unassembled WGS sequence"/>
</dbReference>
<evidence type="ECO:0000256" key="6">
    <source>
        <dbReference type="ARBA" id="ARBA00039592"/>
    </source>
</evidence>
<comment type="function">
    <text evidence="5">Transcriptional repressor for the pyruvate dehydrogenase complex genes aceEF and lpd.</text>
</comment>
<keyword evidence="9" id="KW-1185">Reference proteome</keyword>
<evidence type="ECO:0000259" key="7">
    <source>
        <dbReference type="PROSITE" id="PS50949"/>
    </source>
</evidence>
<dbReference type="PROSITE" id="PS50949">
    <property type="entry name" value="HTH_GNTR"/>
    <property type="match status" value="1"/>
</dbReference>
<keyword evidence="2" id="KW-0805">Transcription regulation</keyword>
<evidence type="ECO:0000256" key="2">
    <source>
        <dbReference type="ARBA" id="ARBA00023015"/>
    </source>
</evidence>
<accession>A0A6N8F9T1</accession>
<dbReference type="Gene3D" id="1.10.10.10">
    <property type="entry name" value="Winged helix-like DNA-binding domain superfamily/Winged helix DNA-binding domain"/>
    <property type="match status" value="1"/>
</dbReference>
<evidence type="ECO:0000256" key="5">
    <source>
        <dbReference type="ARBA" id="ARBA00037357"/>
    </source>
</evidence>
<dbReference type="InterPro" id="IPR036390">
    <property type="entry name" value="WH_DNA-bd_sf"/>
</dbReference>
<dbReference type="CDD" id="cd07377">
    <property type="entry name" value="WHTH_GntR"/>
    <property type="match status" value="1"/>
</dbReference>
<dbReference type="InterPro" id="IPR008920">
    <property type="entry name" value="TF_FadR/GntR_C"/>
</dbReference>
<dbReference type="Pfam" id="PF00392">
    <property type="entry name" value="GntR"/>
    <property type="match status" value="1"/>
</dbReference>
<gene>
    <name evidence="8" type="ORF">GNP35_11420</name>
</gene>
<proteinExistence type="predicted"/>
<dbReference type="Pfam" id="PF07729">
    <property type="entry name" value="FCD"/>
    <property type="match status" value="1"/>
</dbReference>
<sequence length="254" mass="28258">MEQLVTKVVTKKVSEQVASQLESQIIDGTFAAGEKLASERDLAEQYGVSRPSIRDAIKQLEAKRLVTRKQGGGTFVSQQLDAPFAAPLFDLLANNPESHYDLLEFRCALESVVAYYAALRGDESQLKCIKSAFEGIEALDDSDLDSVSDAIVMFYLAIADAAQNVLLVHLLRGVKDLLRHNIKENLLVFKDHKSIRVQLNEHRFELLSAILNSQPEAARVASGQHLAFIEQSLLKLDQEQNRLQGSVRRLLSSQ</sequence>
<dbReference type="InterPro" id="IPR000524">
    <property type="entry name" value="Tscrpt_reg_HTH_GntR"/>
</dbReference>
<dbReference type="SUPFAM" id="SSF46785">
    <property type="entry name" value="Winged helix' DNA-binding domain"/>
    <property type="match status" value="1"/>
</dbReference>
<feature type="domain" description="HTH gntR-type" evidence="7">
    <location>
        <begin position="11"/>
        <end position="79"/>
    </location>
</feature>
<evidence type="ECO:0000313" key="8">
    <source>
        <dbReference type="EMBL" id="MUH73038.1"/>
    </source>
</evidence>
<dbReference type="EMBL" id="WOCD01000005">
    <property type="protein sequence ID" value="MUH73038.1"/>
    <property type="molecule type" value="Genomic_DNA"/>
</dbReference>
<keyword evidence="1" id="KW-0678">Repressor</keyword>
<dbReference type="SMART" id="SM00345">
    <property type="entry name" value="HTH_GNTR"/>
    <property type="match status" value="1"/>
</dbReference>
<dbReference type="PANTHER" id="PTHR43537:SF34">
    <property type="entry name" value="PYRUVATE DEHYDROGENASE COMPLEX REPRESSOR"/>
    <property type="match status" value="1"/>
</dbReference>
<evidence type="ECO:0000256" key="4">
    <source>
        <dbReference type="ARBA" id="ARBA00023163"/>
    </source>
</evidence>
<keyword evidence="3" id="KW-0238">DNA-binding</keyword>
<comment type="caution">
    <text evidence="8">The sequence shown here is derived from an EMBL/GenBank/DDBJ whole genome shotgun (WGS) entry which is preliminary data.</text>
</comment>
<dbReference type="OrthoDB" id="5450856at2"/>
<dbReference type="PRINTS" id="PR00035">
    <property type="entry name" value="HTHGNTR"/>
</dbReference>
<protein>
    <recommendedName>
        <fullName evidence="6">Pyruvate dehydrogenase complex repressor</fullName>
    </recommendedName>
</protein>
<keyword evidence="4" id="KW-0804">Transcription</keyword>